<dbReference type="Pfam" id="PF03065">
    <property type="entry name" value="Glyco_hydro_57"/>
    <property type="match status" value="1"/>
</dbReference>
<proteinExistence type="inferred from homology"/>
<evidence type="ECO:0000256" key="3">
    <source>
        <dbReference type="SAM" id="MobiDB-lite"/>
    </source>
</evidence>
<dbReference type="InterPro" id="IPR004300">
    <property type="entry name" value="Glyco_hydro_57_N"/>
</dbReference>
<dbReference type="RefSeq" id="WP_062251350.1">
    <property type="nucleotide sequence ID" value="NZ_CP014229.1"/>
</dbReference>
<evidence type="ECO:0000256" key="2">
    <source>
        <dbReference type="ARBA" id="ARBA00023277"/>
    </source>
</evidence>
<keyword evidence="2" id="KW-0119">Carbohydrate metabolism</keyword>
<evidence type="ECO:0000313" key="6">
    <source>
        <dbReference type="Proteomes" id="UP000069241"/>
    </source>
</evidence>
<sequence>MPALCLCYEVHEPYRLCRYTVFDMGQNSLYEDDDHNCDALLLTARTCYLPMNDLLLKLIRRHGKAFKVAFSISGTALDQFEQYAPEVVESFQALADTGNVEFVAETAPHSLAFLYSRDEFDIQVREQCERIKRLFGKKPTTFRNTEFVYNNDLPVALEKLGFKAVLAEGADHVLGWRSPNYVYRPISTPRMRLLLRNSSLSTDIGLRFNDQGWDQWPLTAEKYASWCHSFAASSEIINIFNDYHSFGLRNPRESGIFDFMEALPAALLAHKDFHFVTPAEAARKIDAVGEVDVPEFMSWDDEGRDLTAWLGNDMQKDAIHTLYALAPRVRKVGAPDLARDFERLQTSDHFHYISTKWFADFLSDRPNPFDSPYDAYITYMNVLADFEMRLTAMEEAATEAGKTTRKTPRTTATGTAGKKRAAPAAKAGGAKKKTSA</sequence>
<dbReference type="Gene3D" id="3.20.110.20">
    <property type="match status" value="1"/>
</dbReference>
<protein>
    <submittedName>
        <fullName evidence="5">Alpha-amylase</fullName>
    </submittedName>
</protein>
<dbReference type="STRING" id="44742.AXF13_01295"/>
<keyword evidence="6" id="KW-1185">Reference proteome</keyword>
<dbReference type="EMBL" id="CP014229">
    <property type="protein sequence ID" value="AMD88860.1"/>
    <property type="molecule type" value="Genomic_DNA"/>
</dbReference>
<comment type="similarity">
    <text evidence="1">Belongs to the glycosyl hydrolase 57 family.</text>
</comment>
<evidence type="ECO:0000256" key="1">
    <source>
        <dbReference type="ARBA" id="ARBA00006821"/>
    </source>
</evidence>
<dbReference type="InterPro" id="IPR052046">
    <property type="entry name" value="GH57_Enzymes"/>
</dbReference>
<dbReference type="CDD" id="cd10795">
    <property type="entry name" value="GH57N_MJA1_like"/>
    <property type="match status" value="1"/>
</dbReference>
<dbReference type="PANTHER" id="PTHR36306">
    <property type="entry name" value="ALPHA-AMYLASE-RELATED-RELATED"/>
    <property type="match status" value="1"/>
</dbReference>
<dbReference type="KEGG" id="dfi:AXF13_01295"/>
<accession>A0A0X8JHE7</accession>
<dbReference type="AlphaFoldDB" id="A0A0X8JHE7"/>
<feature type="region of interest" description="Disordered" evidence="3">
    <location>
        <begin position="397"/>
        <end position="436"/>
    </location>
</feature>
<organism evidence="5 6">
    <name type="scientific">Desulfovibrio fairfieldensis</name>
    <dbReference type="NCBI Taxonomy" id="44742"/>
    <lineage>
        <taxon>Bacteria</taxon>
        <taxon>Pseudomonadati</taxon>
        <taxon>Thermodesulfobacteriota</taxon>
        <taxon>Desulfovibrionia</taxon>
        <taxon>Desulfovibrionales</taxon>
        <taxon>Desulfovibrionaceae</taxon>
        <taxon>Desulfovibrio</taxon>
    </lineage>
</organism>
<dbReference type="GO" id="GO:0005975">
    <property type="term" value="P:carbohydrate metabolic process"/>
    <property type="evidence" value="ECO:0007669"/>
    <property type="project" value="InterPro"/>
</dbReference>
<evidence type="ECO:0000259" key="4">
    <source>
        <dbReference type="Pfam" id="PF03065"/>
    </source>
</evidence>
<gene>
    <name evidence="5" type="ORF">AXF13_01295</name>
</gene>
<evidence type="ECO:0000313" key="5">
    <source>
        <dbReference type="EMBL" id="AMD88860.1"/>
    </source>
</evidence>
<dbReference type="SUPFAM" id="SSF88713">
    <property type="entry name" value="Glycoside hydrolase/deacetylase"/>
    <property type="match status" value="1"/>
</dbReference>
<dbReference type="Proteomes" id="UP000069241">
    <property type="component" value="Chromosome"/>
</dbReference>
<name>A0A0X8JHE7_9BACT</name>
<feature type="compositionally biased region" description="Low complexity" evidence="3">
    <location>
        <begin position="409"/>
        <end position="428"/>
    </location>
</feature>
<feature type="domain" description="Glycoside hydrolase family 57 N-terminal" evidence="4">
    <location>
        <begin position="6"/>
        <end position="294"/>
    </location>
</feature>
<dbReference type="GO" id="GO:0003824">
    <property type="term" value="F:catalytic activity"/>
    <property type="evidence" value="ECO:0007669"/>
    <property type="project" value="InterPro"/>
</dbReference>
<dbReference type="PANTHER" id="PTHR36306:SF1">
    <property type="entry name" value="ALPHA-AMYLASE-RELATED"/>
    <property type="match status" value="1"/>
</dbReference>
<dbReference type="InterPro" id="IPR011330">
    <property type="entry name" value="Glyco_hydro/deAcase_b/a-brl"/>
</dbReference>
<reference evidence="6" key="1">
    <citation type="submission" date="2016-02" db="EMBL/GenBank/DDBJ databases">
        <authorList>
            <person name="Holder M.E."/>
            <person name="Ajami N.J."/>
            <person name="Petrosino J.F."/>
        </authorList>
    </citation>
    <scope>NUCLEOTIDE SEQUENCE [LARGE SCALE GENOMIC DNA]</scope>
    <source>
        <strain evidence="6">CCUG 45958</strain>
    </source>
</reference>